<keyword evidence="5" id="KW-0687">Ribonucleoprotein</keyword>
<dbReference type="InterPro" id="IPR052482">
    <property type="entry name" value="mtLSU_mL37"/>
</dbReference>
<evidence type="ECO:0000256" key="5">
    <source>
        <dbReference type="ARBA" id="ARBA00023274"/>
    </source>
</evidence>
<dbReference type="GO" id="GO:0005840">
    <property type="term" value="C:ribosome"/>
    <property type="evidence" value="ECO:0007669"/>
    <property type="project" value="UniProtKB-KW"/>
</dbReference>
<keyword evidence="2" id="KW-0809">Transit peptide</keyword>
<proteinExistence type="inferred from homology"/>
<dbReference type="GO" id="GO:0006412">
    <property type="term" value="P:translation"/>
    <property type="evidence" value="ECO:0007669"/>
    <property type="project" value="InterPro"/>
</dbReference>
<dbReference type="PANTHER" id="PTHR15889">
    <property type="entry name" value="MITOCHONDRIAL RIBOSOMAL PROTEIN L37"/>
    <property type="match status" value="1"/>
</dbReference>
<organism evidence="9 10">
    <name type="scientific">Clytia hemisphaerica</name>
    <dbReference type="NCBI Taxonomy" id="252671"/>
    <lineage>
        <taxon>Eukaryota</taxon>
        <taxon>Metazoa</taxon>
        <taxon>Cnidaria</taxon>
        <taxon>Hydrozoa</taxon>
        <taxon>Hydroidolina</taxon>
        <taxon>Leptothecata</taxon>
        <taxon>Obeliida</taxon>
        <taxon>Clytiidae</taxon>
        <taxon>Clytia</taxon>
    </lineage>
</organism>
<evidence type="ECO:0000256" key="8">
    <source>
        <dbReference type="ARBA" id="ARBA00041617"/>
    </source>
</evidence>
<dbReference type="GO" id="GO:0005739">
    <property type="term" value="C:mitochondrion"/>
    <property type="evidence" value="ECO:0007669"/>
    <property type="project" value="UniProtKB-SubCell"/>
</dbReference>
<accession>A0A7M5UYA4</accession>
<evidence type="ECO:0000313" key="10">
    <source>
        <dbReference type="Proteomes" id="UP000594262"/>
    </source>
</evidence>
<keyword evidence="3" id="KW-0689">Ribosomal protein</keyword>
<dbReference type="GO" id="GO:1990904">
    <property type="term" value="C:ribonucleoprotein complex"/>
    <property type="evidence" value="ECO:0007669"/>
    <property type="project" value="UniProtKB-KW"/>
</dbReference>
<dbReference type="Pfam" id="PF07147">
    <property type="entry name" value="PDCD9"/>
    <property type="match status" value="1"/>
</dbReference>
<dbReference type="PANTHER" id="PTHR15889:SF2">
    <property type="entry name" value="LARGE RIBOSOMAL SUBUNIT PROTEIN ML37"/>
    <property type="match status" value="1"/>
</dbReference>
<dbReference type="GO" id="GO:0003735">
    <property type="term" value="F:structural constituent of ribosome"/>
    <property type="evidence" value="ECO:0007669"/>
    <property type="project" value="InterPro"/>
</dbReference>
<evidence type="ECO:0000256" key="2">
    <source>
        <dbReference type="ARBA" id="ARBA00022946"/>
    </source>
</evidence>
<protein>
    <recommendedName>
        <fullName evidence="7">Large ribosomal subunit protein mL37</fullName>
    </recommendedName>
    <alternativeName>
        <fullName evidence="8">39S ribosomal protein L37, mitochondrial</fullName>
    </alternativeName>
</protein>
<dbReference type="Proteomes" id="UP000594262">
    <property type="component" value="Unplaced"/>
</dbReference>
<evidence type="ECO:0000256" key="1">
    <source>
        <dbReference type="ARBA" id="ARBA00004173"/>
    </source>
</evidence>
<dbReference type="AlphaFoldDB" id="A0A7M5UYA4"/>
<evidence type="ECO:0000256" key="6">
    <source>
        <dbReference type="ARBA" id="ARBA00037985"/>
    </source>
</evidence>
<comment type="similarity">
    <text evidence="6">Belongs to the mitochondrion-specific ribosomal protein mL37 family.</text>
</comment>
<dbReference type="OrthoDB" id="5835618at2759"/>
<dbReference type="EnsemblMetazoa" id="CLYHEMT007945.1">
    <property type="protein sequence ID" value="CLYHEMP007945.1"/>
    <property type="gene ID" value="CLYHEMG007945"/>
</dbReference>
<keyword evidence="4" id="KW-0496">Mitochondrion</keyword>
<evidence type="ECO:0000256" key="3">
    <source>
        <dbReference type="ARBA" id="ARBA00022980"/>
    </source>
</evidence>
<name>A0A7M5UYA4_9CNID</name>
<keyword evidence="10" id="KW-1185">Reference proteome</keyword>
<sequence>MKTKVYFNIPVHKISWNRQFLGKKMAMAGLTKSSKCVPKFGKIANFRVISQSYSVNTVQNLDVELIETAEKVEKGVPFLFLPHTVKKAYNVKSGVTTSLPQVFDKYKWLTKTLSSPNIPEDILSNNESNFDEFKLLLHDSLAQTTAFQKTPKNKDDKRFRQERMVNGIFSNFLRLSMVKNNSKAHLKPGNFYLLNKTQLESHWVRNYKFYQTQIRPTYTLKTQNPLAIIEEPNEIHPLDIERIPGPFDPYAMNLYRHPVVHLTSRPALDNSRYSQYHHCHTSIAINNRLRTDEQIYSLGMFTMFAQLSAQAQANGVLQGTNLDQPLVTQCIVSNGHLISFMMYQLNTLNMLTDKGVWNRCWYTPSIGMFEQNNEASHGRIYEEALPQDILEGFSDDLPKHFHAFIGNETV</sequence>
<reference evidence="9" key="1">
    <citation type="submission" date="2021-01" db="UniProtKB">
        <authorList>
            <consortium name="EnsemblMetazoa"/>
        </authorList>
    </citation>
    <scope>IDENTIFICATION</scope>
</reference>
<comment type="subcellular location">
    <subcellularLocation>
        <location evidence="1">Mitochondrion</location>
    </subcellularLocation>
</comment>
<evidence type="ECO:0000313" key="9">
    <source>
        <dbReference type="EnsemblMetazoa" id="CLYHEMP007945.1"/>
    </source>
</evidence>
<dbReference type="InterPro" id="IPR010793">
    <property type="entry name" value="Ribosomal_mL37/mL65"/>
</dbReference>
<evidence type="ECO:0000256" key="4">
    <source>
        <dbReference type="ARBA" id="ARBA00023128"/>
    </source>
</evidence>
<evidence type="ECO:0000256" key="7">
    <source>
        <dbReference type="ARBA" id="ARBA00039442"/>
    </source>
</evidence>